<dbReference type="InterPro" id="IPR007889">
    <property type="entry name" value="HTH_Psq"/>
</dbReference>
<comment type="caution">
    <text evidence="2">The sequence shown here is derived from an EMBL/GenBank/DDBJ whole genome shotgun (WGS) entry which is preliminary data.</text>
</comment>
<accession>A0ABQ9GAL2</accession>
<evidence type="ECO:0000313" key="2">
    <source>
        <dbReference type="EMBL" id="KAJ8869453.1"/>
    </source>
</evidence>
<keyword evidence="3" id="KW-1185">Reference proteome</keyword>
<evidence type="ECO:0000259" key="1">
    <source>
        <dbReference type="Pfam" id="PF05225"/>
    </source>
</evidence>
<dbReference type="Proteomes" id="UP001159363">
    <property type="component" value="Chromosome 12"/>
</dbReference>
<feature type="domain" description="HTH psq-type" evidence="1">
    <location>
        <begin position="1"/>
        <end position="35"/>
    </location>
</feature>
<sequence length="188" mass="21343">MESAMHAVREGRMSCNMATTIFEIPVATLRRYLNIDPELDELSSHLTEIGQRIFGLTKIQCRKLIFQFADACGLNHPLKKTIKMAGEDWVSSFMKAYNFSMRAPEVTSIGRTISLNPAQVGKLFDLLMDVLRYLMLTNRAGRQSPPNYLRLFHQRAQICLQREENVTVVCSVSVTGVSVPPFLIFSRK</sequence>
<proteinExistence type="predicted"/>
<dbReference type="EMBL" id="JARBHB010000013">
    <property type="protein sequence ID" value="KAJ8869453.1"/>
    <property type="molecule type" value="Genomic_DNA"/>
</dbReference>
<reference evidence="2 3" key="1">
    <citation type="submission" date="2023-02" db="EMBL/GenBank/DDBJ databases">
        <title>LHISI_Scaffold_Assembly.</title>
        <authorList>
            <person name="Stuart O.P."/>
            <person name="Cleave R."/>
            <person name="Magrath M.J.L."/>
            <person name="Mikheyev A.S."/>
        </authorList>
    </citation>
    <scope>NUCLEOTIDE SEQUENCE [LARGE SCALE GENOMIC DNA]</scope>
    <source>
        <strain evidence="2">Daus_M_001</strain>
        <tissue evidence="2">Leg muscle</tissue>
    </source>
</reference>
<dbReference type="Pfam" id="PF05225">
    <property type="entry name" value="HTH_psq"/>
    <property type="match status" value="1"/>
</dbReference>
<name>A0ABQ9GAL2_9NEOP</name>
<dbReference type="Gene3D" id="1.10.10.60">
    <property type="entry name" value="Homeodomain-like"/>
    <property type="match status" value="1"/>
</dbReference>
<gene>
    <name evidence="2" type="ORF">PR048_028443</name>
</gene>
<protein>
    <recommendedName>
        <fullName evidence="1">HTH psq-type domain-containing protein</fullName>
    </recommendedName>
</protein>
<evidence type="ECO:0000313" key="3">
    <source>
        <dbReference type="Proteomes" id="UP001159363"/>
    </source>
</evidence>
<organism evidence="2 3">
    <name type="scientific">Dryococelus australis</name>
    <dbReference type="NCBI Taxonomy" id="614101"/>
    <lineage>
        <taxon>Eukaryota</taxon>
        <taxon>Metazoa</taxon>
        <taxon>Ecdysozoa</taxon>
        <taxon>Arthropoda</taxon>
        <taxon>Hexapoda</taxon>
        <taxon>Insecta</taxon>
        <taxon>Pterygota</taxon>
        <taxon>Neoptera</taxon>
        <taxon>Polyneoptera</taxon>
        <taxon>Phasmatodea</taxon>
        <taxon>Verophasmatodea</taxon>
        <taxon>Anareolatae</taxon>
        <taxon>Phasmatidae</taxon>
        <taxon>Eurycanthinae</taxon>
        <taxon>Dryococelus</taxon>
    </lineage>
</organism>